<proteinExistence type="predicted"/>
<keyword evidence="1" id="KW-0479">Metal-binding</keyword>
<protein>
    <submittedName>
        <fullName evidence="3">M42 glutamyl aminopeptidase</fullName>
    </submittedName>
</protein>
<name>A0A2T0B709_9CLOT</name>
<dbReference type="OrthoDB" id="9772053at2"/>
<dbReference type="GO" id="GO:0046872">
    <property type="term" value="F:metal ion binding"/>
    <property type="evidence" value="ECO:0007669"/>
    <property type="project" value="UniProtKB-KW"/>
</dbReference>
<keyword evidence="3" id="KW-0031">Aminopeptidase</keyword>
<keyword evidence="3" id="KW-0645">Protease</keyword>
<organism evidence="3 4">
    <name type="scientific">Clostridium luticellarii</name>
    <dbReference type="NCBI Taxonomy" id="1691940"/>
    <lineage>
        <taxon>Bacteria</taxon>
        <taxon>Bacillati</taxon>
        <taxon>Bacillota</taxon>
        <taxon>Clostridia</taxon>
        <taxon>Eubacteriales</taxon>
        <taxon>Clostridiaceae</taxon>
        <taxon>Clostridium</taxon>
    </lineage>
</organism>
<evidence type="ECO:0000313" key="3">
    <source>
        <dbReference type="EMBL" id="PRR79674.1"/>
    </source>
</evidence>
<evidence type="ECO:0000313" key="4">
    <source>
        <dbReference type="Proteomes" id="UP000237798"/>
    </source>
</evidence>
<evidence type="ECO:0000256" key="2">
    <source>
        <dbReference type="ARBA" id="ARBA00022801"/>
    </source>
</evidence>
<dbReference type="EMBL" id="PVXP01000097">
    <property type="protein sequence ID" value="PRR79674.1"/>
    <property type="molecule type" value="Genomic_DNA"/>
</dbReference>
<gene>
    <name evidence="3" type="ORF">CLLU_34550</name>
</gene>
<dbReference type="RefSeq" id="WP_158255943.1">
    <property type="nucleotide sequence ID" value="NZ_JALCPJ010000068.1"/>
</dbReference>
<dbReference type="Proteomes" id="UP000237798">
    <property type="component" value="Unassembled WGS sequence"/>
</dbReference>
<accession>A0A2T0B709</accession>
<comment type="caution">
    <text evidence="3">The sequence shown here is derived from an EMBL/GenBank/DDBJ whole genome shotgun (WGS) entry which is preliminary data.</text>
</comment>
<dbReference type="Pfam" id="PF05343">
    <property type="entry name" value="Peptidase_M42"/>
    <property type="match status" value="1"/>
</dbReference>
<keyword evidence="4" id="KW-1185">Reference proteome</keyword>
<dbReference type="AlphaFoldDB" id="A0A2T0B709"/>
<reference evidence="3 4" key="1">
    <citation type="submission" date="2018-03" db="EMBL/GenBank/DDBJ databases">
        <title>Genome sequence of Clostridium luticellarii DSM 29923.</title>
        <authorList>
            <person name="Poehlein A."/>
            <person name="Daniel R."/>
        </authorList>
    </citation>
    <scope>NUCLEOTIDE SEQUENCE [LARGE SCALE GENOMIC DNA]</scope>
    <source>
        <strain evidence="3 4">DSM 29923</strain>
    </source>
</reference>
<dbReference type="InterPro" id="IPR008007">
    <property type="entry name" value="Peptidase_M42"/>
</dbReference>
<dbReference type="GO" id="GO:0004177">
    <property type="term" value="F:aminopeptidase activity"/>
    <property type="evidence" value="ECO:0007669"/>
    <property type="project" value="UniProtKB-KW"/>
</dbReference>
<sequence>MGNAIVHKNNSSNSPKVIVVSHMDELGLIIIGYNEDGTLNFQL</sequence>
<keyword evidence="2" id="KW-0378">Hydrolase</keyword>
<dbReference type="SUPFAM" id="SSF53187">
    <property type="entry name" value="Zn-dependent exopeptidases"/>
    <property type="match status" value="1"/>
</dbReference>
<evidence type="ECO:0000256" key="1">
    <source>
        <dbReference type="ARBA" id="ARBA00022723"/>
    </source>
</evidence>